<evidence type="ECO:0000313" key="1">
    <source>
        <dbReference type="EMBL" id="RZB51651.1"/>
    </source>
</evidence>
<dbReference type="AlphaFoldDB" id="A0A445FRY7"/>
<dbReference type="EMBL" id="QZWG01000018">
    <property type="protein sequence ID" value="RZB51651.1"/>
    <property type="molecule type" value="Genomic_DNA"/>
</dbReference>
<keyword evidence="2" id="KW-1185">Reference proteome</keyword>
<reference evidence="1 2" key="1">
    <citation type="submission" date="2018-09" db="EMBL/GenBank/DDBJ databases">
        <title>A high-quality reference genome of wild soybean provides a powerful tool to mine soybean genomes.</title>
        <authorList>
            <person name="Xie M."/>
            <person name="Chung C.Y.L."/>
            <person name="Li M.-W."/>
            <person name="Wong F.-L."/>
            <person name="Chan T.-F."/>
            <person name="Lam H.-M."/>
        </authorList>
    </citation>
    <scope>NUCLEOTIDE SEQUENCE [LARGE SCALE GENOMIC DNA]</scope>
    <source>
        <strain evidence="2">cv. W05</strain>
        <tissue evidence="1">Hypocotyl of etiolated seedlings</tissue>
    </source>
</reference>
<protein>
    <submittedName>
        <fullName evidence="1">Uncharacterized protein</fullName>
    </submittedName>
</protein>
<accession>A0A445FRY7</accession>
<comment type="caution">
    <text evidence="1">The sequence shown here is derived from an EMBL/GenBank/DDBJ whole genome shotgun (WGS) entry which is preliminary data.</text>
</comment>
<dbReference type="Proteomes" id="UP000289340">
    <property type="component" value="Chromosome 18"/>
</dbReference>
<organism evidence="1 2">
    <name type="scientific">Glycine soja</name>
    <name type="common">Wild soybean</name>
    <dbReference type="NCBI Taxonomy" id="3848"/>
    <lineage>
        <taxon>Eukaryota</taxon>
        <taxon>Viridiplantae</taxon>
        <taxon>Streptophyta</taxon>
        <taxon>Embryophyta</taxon>
        <taxon>Tracheophyta</taxon>
        <taxon>Spermatophyta</taxon>
        <taxon>Magnoliopsida</taxon>
        <taxon>eudicotyledons</taxon>
        <taxon>Gunneridae</taxon>
        <taxon>Pentapetalae</taxon>
        <taxon>rosids</taxon>
        <taxon>fabids</taxon>
        <taxon>Fabales</taxon>
        <taxon>Fabaceae</taxon>
        <taxon>Papilionoideae</taxon>
        <taxon>50 kb inversion clade</taxon>
        <taxon>NPAAA clade</taxon>
        <taxon>indigoferoid/millettioid clade</taxon>
        <taxon>Phaseoleae</taxon>
        <taxon>Glycine</taxon>
        <taxon>Glycine subgen. Soja</taxon>
    </lineage>
</organism>
<sequence length="76" mass="8472">MKYQICLSGVVFKTKGNLKLEAHGGCYLKFRGGRCHLAVTSCVSIGEMIRDTAVRKRCGSHASSNYIKTPRTYLIF</sequence>
<proteinExistence type="predicted"/>
<name>A0A445FRY7_GLYSO</name>
<evidence type="ECO:0000313" key="2">
    <source>
        <dbReference type="Proteomes" id="UP000289340"/>
    </source>
</evidence>
<gene>
    <name evidence="1" type="ORF">D0Y65_048181</name>
</gene>